<proteinExistence type="predicted"/>
<accession>A0A8H2NQ61</accession>
<name>A0A8H2NQ61_PSEFL</name>
<comment type="caution">
    <text evidence="1">The sequence shown here is derived from an EMBL/GenBank/DDBJ whole genome shotgun (WGS) entry which is preliminary data.</text>
</comment>
<dbReference type="RefSeq" id="WP_150757621.1">
    <property type="nucleotide sequence ID" value="NZ_CABVIE010000005.1"/>
</dbReference>
<evidence type="ECO:0000313" key="2">
    <source>
        <dbReference type="Proteomes" id="UP000325723"/>
    </source>
</evidence>
<dbReference type="Proteomes" id="UP000325723">
    <property type="component" value="Unassembled WGS sequence"/>
</dbReference>
<sequence length="166" mass="18940">MNLQPLFDFDLKRVAREHYITGKAAINFPHPGSTAGGWHFLSYFDRESGVAKVSLAGIHYPDTTAYFGDLGIIDVTDELAKRGWSIEGRRLFMADHYRATADMIVRWALSESSHCSVEIDDWFSSPAERQRLFEILDTARSQLSKVGRWQKVEAWLRTQTLSEGSR</sequence>
<dbReference type="EMBL" id="CABVIE010000005">
    <property type="protein sequence ID" value="VVO83130.1"/>
    <property type="molecule type" value="Genomic_DNA"/>
</dbReference>
<organism evidence="1 2">
    <name type="scientific">Pseudomonas fluorescens</name>
    <dbReference type="NCBI Taxonomy" id="294"/>
    <lineage>
        <taxon>Bacteria</taxon>
        <taxon>Pseudomonadati</taxon>
        <taxon>Pseudomonadota</taxon>
        <taxon>Gammaproteobacteria</taxon>
        <taxon>Pseudomonadales</taxon>
        <taxon>Pseudomonadaceae</taxon>
        <taxon>Pseudomonas</taxon>
    </lineage>
</organism>
<dbReference type="AlphaFoldDB" id="A0A8H2NQ61"/>
<reference evidence="1 2" key="1">
    <citation type="submission" date="2019-09" db="EMBL/GenBank/DDBJ databases">
        <authorList>
            <person name="Chandra G."/>
            <person name="Truman W A."/>
        </authorList>
    </citation>
    <scope>NUCLEOTIDE SEQUENCE [LARGE SCALE GENOMIC DNA]</scope>
    <source>
        <strain evidence="1">PS900</strain>
    </source>
</reference>
<protein>
    <submittedName>
        <fullName evidence="1">Uncharacterized protein</fullName>
    </submittedName>
</protein>
<gene>
    <name evidence="1" type="ORF">PS900_01925</name>
</gene>
<evidence type="ECO:0000313" key="1">
    <source>
        <dbReference type="EMBL" id="VVO83130.1"/>
    </source>
</evidence>